<gene>
    <name evidence="2" type="ORF">FHP25_05475</name>
</gene>
<sequence>MNGHSHKLDQLAQSALLAVTARAVNVVGVPLMLATILWLFTTVNALEREVAKLPVMFSAMQQQIDAASRRIDGHDQRLQRLEEPYFRNK</sequence>
<keyword evidence="1" id="KW-0812">Transmembrane</keyword>
<dbReference type="AlphaFoldDB" id="A0A5C8PT33"/>
<dbReference type="RefSeq" id="WP_147845892.1">
    <property type="nucleotide sequence ID" value="NZ_DATAJT010000283.1"/>
</dbReference>
<keyword evidence="1" id="KW-0472">Membrane</keyword>
<dbReference type="EMBL" id="VDUZ01000004">
    <property type="protein sequence ID" value="TXL80476.1"/>
    <property type="molecule type" value="Genomic_DNA"/>
</dbReference>
<name>A0A5C8PT33_9HYPH</name>
<evidence type="ECO:0000256" key="1">
    <source>
        <dbReference type="SAM" id="Phobius"/>
    </source>
</evidence>
<keyword evidence="3" id="KW-1185">Reference proteome</keyword>
<reference evidence="2 3" key="1">
    <citation type="submission" date="2019-06" db="EMBL/GenBank/DDBJ databases">
        <title>New taxonomy in bacterial strain CC-CFT640, isolated from vineyard.</title>
        <authorList>
            <person name="Lin S.-Y."/>
            <person name="Tsai C.-F."/>
            <person name="Young C.-C."/>
        </authorList>
    </citation>
    <scope>NUCLEOTIDE SEQUENCE [LARGE SCALE GENOMIC DNA]</scope>
    <source>
        <strain evidence="2 3">CC-CFT640</strain>
    </source>
</reference>
<organism evidence="2 3">
    <name type="scientific">Vineibacter terrae</name>
    <dbReference type="NCBI Taxonomy" id="2586908"/>
    <lineage>
        <taxon>Bacteria</taxon>
        <taxon>Pseudomonadati</taxon>
        <taxon>Pseudomonadota</taxon>
        <taxon>Alphaproteobacteria</taxon>
        <taxon>Hyphomicrobiales</taxon>
        <taxon>Vineibacter</taxon>
    </lineage>
</organism>
<protein>
    <submittedName>
        <fullName evidence="2">Uncharacterized protein</fullName>
    </submittedName>
</protein>
<evidence type="ECO:0000313" key="2">
    <source>
        <dbReference type="EMBL" id="TXL80476.1"/>
    </source>
</evidence>
<accession>A0A5C8PT33</accession>
<feature type="transmembrane region" description="Helical" evidence="1">
    <location>
        <begin position="15"/>
        <end position="40"/>
    </location>
</feature>
<evidence type="ECO:0000313" key="3">
    <source>
        <dbReference type="Proteomes" id="UP000321638"/>
    </source>
</evidence>
<dbReference type="OrthoDB" id="9861000at2"/>
<comment type="caution">
    <text evidence="2">The sequence shown here is derived from an EMBL/GenBank/DDBJ whole genome shotgun (WGS) entry which is preliminary data.</text>
</comment>
<keyword evidence="1" id="KW-1133">Transmembrane helix</keyword>
<proteinExistence type="predicted"/>
<dbReference type="Proteomes" id="UP000321638">
    <property type="component" value="Unassembled WGS sequence"/>
</dbReference>